<organism evidence="6 7">
    <name type="scientific">Sphingobacterium nematocida</name>
    <dbReference type="NCBI Taxonomy" id="1513896"/>
    <lineage>
        <taxon>Bacteria</taxon>
        <taxon>Pseudomonadati</taxon>
        <taxon>Bacteroidota</taxon>
        <taxon>Sphingobacteriia</taxon>
        <taxon>Sphingobacteriales</taxon>
        <taxon>Sphingobacteriaceae</taxon>
        <taxon>Sphingobacterium</taxon>
    </lineage>
</organism>
<feature type="transmembrane region" description="Helical" evidence="5">
    <location>
        <begin position="97"/>
        <end position="114"/>
    </location>
</feature>
<proteinExistence type="predicted"/>
<sequence>MKIVKFIICLLFGLLFINAGLNKFFMYIPVPEMPDELRKVNEAFGTIKWLMPLIATIELVAGLLFIIPKTRNLAAIMIFPIIIGILLHHFFYAQEGLPLAIVLFLINIWIIVEGREKYKHLLN</sequence>
<evidence type="ECO:0000256" key="1">
    <source>
        <dbReference type="ARBA" id="ARBA00004141"/>
    </source>
</evidence>
<reference evidence="7" key="1">
    <citation type="submission" date="2017-02" db="EMBL/GenBank/DDBJ databases">
        <authorList>
            <person name="Varghese N."/>
            <person name="Submissions S."/>
        </authorList>
    </citation>
    <scope>NUCLEOTIDE SEQUENCE [LARGE SCALE GENOMIC DNA]</scope>
    <source>
        <strain evidence="7">DSM 24091</strain>
    </source>
</reference>
<dbReference type="InterPro" id="IPR032808">
    <property type="entry name" value="DoxX"/>
</dbReference>
<protein>
    <submittedName>
        <fullName evidence="6">DoxX-like family protein</fullName>
    </submittedName>
</protein>
<dbReference type="GO" id="GO:0016020">
    <property type="term" value="C:membrane"/>
    <property type="evidence" value="ECO:0007669"/>
    <property type="project" value="UniProtKB-SubCell"/>
</dbReference>
<name>A0A1T5C7T9_9SPHI</name>
<dbReference type="STRING" id="1513896.SAMN05660841_01195"/>
<keyword evidence="4 5" id="KW-0472">Membrane</keyword>
<evidence type="ECO:0000256" key="5">
    <source>
        <dbReference type="SAM" id="Phobius"/>
    </source>
</evidence>
<feature type="transmembrane region" description="Helical" evidence="5">
    <location>
        <begin position="73"/>
        <end position="91"/>
    </location>
</feature>
<keyword evidence="7" id="KW-1185">Reference proteome</keyword>
<dbReference type="EMBL" id="FUZF01000003">
    <property type="protein sequence ID" value="SKB55475.1"/>
    <property type="molecule type" value="Genomic_DNA"/>
</dbReference>
<accession>A0A1T5C7T9</accession>
<evidence type="ECO:0000313" key="6">
    <source>
        <dbReference type="EMBL" id="SKB55475.1"/>
    </source>
</evidence>
<dbReference type="Proteomes" id="UP000190150">
    <property type="component" value="Unassembled WGS sequence"/>
</dbReference>
<comment type="subcellular location">
    <subcellularLocation>
        <location evidence="1">Membrane</location>
        <topology evidence="1">Multi-pass membrane protein</topology>
    </subcellularLocation>
</comment>
<dbReference type="AlphaFoldDB" id="A0A1T5C7T9"/>
<evidence type="ECO:0000256" key="3">
    <source>
        <dbReference type="ARBA" id="ARBA00022989"/>
    </source>
</evidence>
<dbReference type="Pfam" id="PF07681">
    <property type="entry name" value="DoxX"/>
    <property type="match status" value="1"/>
</dbReference>
<keyword evidence="3 5" id="KW-1133">Transmembrane helix</keyword>
<dbReference type="OrthoDB" id="8161897at2"/>
<evidence type="ECO:0000256" key="4">
    <source>
        <dbReference type="ARBA" id="ARBA00023136"/>
    </source>
</evidence>
<evidence type="ECO:0000256" key="2">
    <source>
        <dbReference type="ARBA" id="ARBA00022692"/>
    </source>
</evidence>
<gene>
    <name evidence="6" type="ORF">SAMN05660841_01195</name>
</gene>
<feature type="transmembrane region" description="Helical" evidence="5">
    <location>
        <begin position="46"/>
        <end position="66"/>
    </location>
</feature>
<dbReference type="RefSeq" id="WP_079642106.1">
    <property type="nucleotide sequence ID" value="NZ_FUZF01000003.1"/>
</dbReference>
<dbReference type="GO" id="GO:0030416">
    <property type="term" value="P:methylamine metabolic process"/>
    <property type="evidence" value="ECO:0007669"/>
    <property type="project" value="InterPro"/>
</dbReference>
<keyword evidence="2 5" id="KW-0812">Transmembrane</keyword>
<evidence type="ECO:0000313" key="7">
    <source>
        <dbReference type="Proteomes" id="UP000190150"/>
    </source>
</evidence>